<keyword evidence="1" id="KW-0732">Signal</keyword>
<dbReference type="PROSITE" id="PS51257">
    <property type="entry name" value="PROKAR_LIPOPROTEIN"/>
    <property type="match status" value="1"/>
</dbReference>
<sequence length="219" mass="22748">MTSRTRLIAAATVAAGALALAGCKTKGDIVVDEGVGITAVHGACPAVGIPDYTGDITLFSVPGSTDANAIDLVAAMTNLRSTCNDQAEKVSATVGFDVLARRNDTSAARSVTLPYFVTVMRGGRAVVTKRVGSVTINFAAGQARAQAHAEGSAFIDKAEATLPAEIRERITRKRRAGDSDAAVDPLGQPDVRAAVARATFEVLVGFQLDDKQLAYNATR</sequence>
<evidence type="ECO:0000313" key="3">
    <source>
        <dbReference type="Proteomes" id="UP000566813"/>
    </source>
</evidence>
<feature type="chain" id="PRO_5031328698" evidence="1">
    <location>
        <begin position="22"/>
        <end position="219"/>
    </location>
</feature>
<evidence type="ECO:0000256" key="1">
    <source>
        <dbReference type="SAM" id="SignalP"/>
    </source>
</evidence>
<accession>A0A7X1FSE8</accession>
<protein>
    <submittedName>
        <fullName evidence="2">Uncharacterized protein</fullName>
    </submittedName>
</protein>
<gene>
    <name evidence="2" type="ORF">H7F51_08680</name>
</gene>
<organism evidence="2 3">
    <name type="scientific">Novosphingobium flavum</name>
    <dbReference type="NCBI Taxonomy" id="1778672"/>
    <lineage>
        <taxon>Bacteria</taxon>
        <taxon>Pseudomonadati</taxon>
        <taxon>Pseudomonadota</taxon>
        <taxon>Alphaproteobacteria</taxon>
        <taxon>Sphingomonadales</taxon>
        <taxon>Sphingomonadaceae</taxon>
        <taxon>Novosphingobium</taxon>
    </lineage>
</organism>
<comment type="caution">
    <text evidence="2">The sequence shown here is derived from an EMBL/GenBank/DDBJ whole genome shotgun (WGS) entry which is preliminary data.</text>
</comment>
<keyword evidence="3" id="KW-1185">Reference proteome</keyword>
<dbReference type="Proteomes" id="UP000566813">
    <property type="component" value="Unassembled WGS sequence"/>
</dbReference>
<proteinExistence type="predicted"/>
<dbReference type="AlphaFoldDB" id="A0A7X1FSE8"/>
<name>A0A7X1FSE8_9SPHN</name>
<dbReference type="EMBL" id="JACLAW010000006">
    <property type="protein sequence ID" value="MBC2665597.1"/>
    <property type="molecule type" value="Genomic_DNA"/>
</dbReference>
<reference evidence="2 3" key="1">
    <citation type="submission" date="2020-08" db="EMBL/GenBank/DDBJ databases">
        <title>The genome sequence of type strain Novosphingobium flavum NBRC 111647.</title>
        <authorList>
            <person name="Liu Y."/>
        </authorList>
    </citation>
    <scope>NUCLEOTIDE SEQUENCE [LARGE SCALE GENOMIC DNA]</scope>
    <source>
        <strain evidence="2 3">NBRC 111647</strain>
    </source>
</reference>
<dbReference type="RefSeq" id="WP_185663870.1">
    <property type="nucleotide sequence ID" value="NZ_JACLAW010000006.1"/>
</dbReference>
<evidence type="ECO:0000313" key="2">
    <source>
        <dbReference type="EMBL" id="MBC2665597.1"/>
    </source>
</evidence>
<feature type="signal peptide" evidence="1">
    <location>
        <begin position="1"/>
        <end position="21"/>
    </location>
</feature>